<keyword evidence="2" id="KW-1185">Reference proteome</keyword>
<reference evidence="2" key="1">
    <citation type="journal article" date="2019" name="Int. J. Syst. Evol. Microbiol.">
        <title>The Global Catalogue of Microorganisms (GCM) 10K type strain sequencing project: providing services to taxonomists for standard genome sequencing and annotation.</title>
        <authorList>
            <consortium name="The Broad Institute Genomics Platform"/>
            <consortium name="The Broad Institute Genome Sequencing Center for Infectious Disease"/>
            <person name="Wu L."/>
            <person name="Ma J."/>
        </authorList>
    </citation>
    <scope>NUCLEOTIDE SEQUENCE [LARGE SCALE GENOMIC DNA]</scope>
    <source>
        <strain evidence="2">NBRC 108894</strain>
    </source>
</reference>
<organism evidence="1 2">
    <name type="scientific">Pseudolysinimonas kribbensis</name>
    <dbReference type="NCBI Taxonomy" id="433641"/>
    <lineage>
        <taxon>Bacteria</taxon>
        <taxon>Bacillati</taxon>
        <taxon>Actinomycetota</taxon>
        <taxon>Actinomycetes</taxon>
        <taxon>Micrococcales</taxon>
        <taxon>Microbacteriaceae</taxon>
        <taxon>Pseudolysinimonas</taxon>
    </lineage>
</organism>
<dbReference type="PROSITE" id="PS50007">
    <property type="entry name" value="PIPLC_X_DOMAIN"/>
    <property type="match status" value="1"/>
</dbReference>
<name>A0ABQ6K215_9MICO</name>
<accession>A0ABQ6K215</accession>
<dbReference type="Gene3D" id="3.40.50.300">
    <property type="entry name" value="P-loop containing nucleotide triphosphate hydrolases"/>
    <property type="match status" value="1"/>
</dbReference>
<sequence length="343" mass="37122">MNTPTTFNAQWLMNQEFDPLKYVVPGLIPEGLSILASTPKIGKSWMVLGLALGISTGAEAFGTIPLGPRRPVRYFALEDGARRLQSRLRSLGASDLSHMLEFTTQIPQGEVIKSIRDYVTNYAGLDPVVILDTLGRVMPPAGNSNAYSHDYATLSALKSIVDEVPGSSLLIVHHTRKSGGEDFLDAVSGTQGIAGAADTVLVLKRNRHDQTATLQVTSRDAAEGEYALSLDERGRWTLDGASLEESADAARLQRVTAGVSDRMADVISAIERFPEGIRPRELATITGMGNDELGKYLRRADDSGRVTKLSRGLYAPVRSVRVSETDIPFGHSDDSDTRLEVVA</sequence>
<evidence type="ECO:0008006" key="3">
    <source>
        <dbReference type="Google" id="ProtNLM"/>
    </source>
</evidence>
<evidence type="ECO:0000313" key="2">
    <source>
        <dbReference type="Proteomes" id="UP001157034"/>
    </source>
</evidence>
<dbReference type="Proteomes" id="UP001157034">
    <property type="component" value="Unassembled WGS sequence"/>
</dbReference>
<gene>
    <name evidence="1" type="ORF">GCM10025881_06200</name>
</gene>
<dbReference type="RefSeq" id="WP_284252752.1">
    <property type="nucleotide sequence ID" value="NZ_BAAAQO010000003.1"/>
</dbReference>
<dbReference type="SUPFAM" id="SSF52540">
    <property type="entry name" value="P-loop containing nucleoside triphosphate hydrolases"/>
    <property type="match status" value="1"/>
</dbReference>
<dbReference type="EMBL" id="BSVB01000001">
    <property type="protein sequence ID" value="GMA93796.1"/>
    <property type="molecule type" value="Genomic_DNA"/>
</dbReference>
<protein>
    <recommendedName>
        <fullName evidence="3">AAA family ATPase</fullName>
    </recommendedName>
</protein>
<comment type="caution">
    <text evidence="1">The sequence shown here is derived from an EMBL/GenBank/DDBJ whole genome shotgun (WGS) entry which is preliminary data.</text>
</comment>
<dbReference type="Pfam" id="PF13481">
    <property type="entry name" value="AAA_25"/>
    <property type="match status" value="1"/>
</dbReference>
<dbReference type="InterPro" id="IPR027417">
    <property type="entry name" value="P-loop_NTPase"/>
</dbReference>
<proteinExistence type="predicted"/>
<evidence type="ECO:0000313" key="1">
    <source>
        <dbReference type="EMBL" id="GMA93796.1"/>
    </source>
</evidence>